<feature type="compositionally biased region" description="Low complexity" evidence="9">
    <location>
        <begin position="306"/>
        <end position="325"/>
    </location>
</feature>
<proteinExistence type="predicted"/>
<evidence type="ECO:0000256" key="7">
    <source>
        <dbReference type="ARBA" id="ARBA00022842"/>
    </source>
</evidence>
<evidence type="ECO:0000259" key="11">
    <source>
        <dbReference type="Pfam" id="PF20833"/>
    </source>
</evidence>
<dbReference type="InterPro" id="IPR004659">
    <property type="entry name" value="RNase_E/G"/>
</dbReference>
<dbReference type="InterPro" id="IPR048583">
    <property type="entry name" value="RNase_E_G_thioredoxin-like"/>
</dbReference>
<dbReference type="GO" id="GO:0004519">
    <property type="term" value="F:endonuclease activity"/>
    <property type="evidence" value="ECO:0007669"/>
    <property type="project" value="UniProtKB-KW"/>
</dbReference>
<dbReference type="GO" id="GO:0006364">
    <property type="term" value="P:rRNA processing"/>
    <property type="evidence" value="ECO:0007669"/>
    <property type="project" value="TreeGrafter"/>
</dbReference>
<sequence length="431" mass="47843">MRLRDLGGLIVIDFIDMTPERNRREVENRLQDSLKMDRARVQVGRISRFGLLEMSRQRLRPALGETSSLVCPRCRGTGNIRNVPSVALFVLRLIQEEAMKENTAAVHVHLPVETATYLLNEKRHEVSQIESRLGTPILVVASTEMETPHYHIRRLKLEEYETEADTLSYEIDIVDEEEEESQAVTPAAAKVETPVIGPFTHAAAAPPPRAPAPKPSGPGFLSRLFGKLFGAKTEKKAEVKPERRPEHRPRPPHQGRRHERHDRNDHRRGGHGQGHRHEQRPDQRGPAPSGQSQQQQPRPPRPPQQPQTQTQPQAAGPGAQGQPASTGGGMRDEGGRGRRRRRGRGGRPQEGRGGEQRPGSGPANPNSNEDRIIPDDIGNRMPNVPAPVERDEHVDRPPPAAEAPRTEASAPRHEESPAPAPAETRTEKTPS</sequence>
<evidence type="ECO:0000313" key="12">
    <source>
        <dbReference type="EMBL" id="OGI40089.1"/>
    </source>
</evidence>
<feature type="compositionally biased region" description="Basic and acidic residues" evidence="9">
    <location>
        <begin position="232"/>
        <end position="249"/>
    </location>
</feature>
<dbReference type="EMBL" id="MFSQ01000067">
    <property type="protein sequence ID" value="OGI40089.1"/>
    <property type="molecule type" value="Genomic_DNA"/>
</dbReference>
<dbReference type="AlphaFoldDB" id="A0A1F6T4Z9"/>
<accession>A0A1F6T4Z9</accession>
<evidence type="ECO:0000313" key="13">
    <source>
        <dbReference type="Proteomes" id="UP000178379"/>
    </source>
</evidence>
<evidence type="ECO:0000256" key="8">
    <source>
        <dbReference type="ARBA" id="ARBA00022884"/>
    </source>
</evidence>
<keyword evidence="7" id="KW-0460">Magnesium</keyword>
<name>A0A1F6T4Z9_9PROT</name>
<dbReference type="Pfam" id="PF20833">
    <property type="entry name" value="RNase_E_G_Thio"/>
    <property type="match status" value="1"/>
</dbReference>
<evidence type="ECO:0000256" key="3">
    <source>
        <dbReference type="ARBA" id="ARBA00022722"/>
    </source>
</evidence>
<feature type="compositionally biased region" description="Basic and acidic residues" evidence="9">
    <location>
        <begin position="368"/>
        <end position="378"/>
    </location>
</feature>
<keyword evidence="4" id="KW-0479">Metal-binding</keyword>
<dbReference type="GO" id="GO:0004540">
    <property type="term" value="F:RNA nuclease activity"/>
    <property type="evidence" value="ECO:0007669"/>
    <property type="project" value="InterPro"/>
</dbReference>
<evidence type="ECO:0000256" key="5">
    <source>
        <dbReference type="ARBA" id="ARBA00022759"/>
    </source>
</evidence>
<keyword evidence="3" id="KW-0540">Nuclease</keyword>
<evidence type="ECO:0000259" key="10">
    <source>
        <dbReference type="Pfam" id="PF10150"/>
    </source>
</evidence>
<evidence type="ECO:0000256" key="9">
    <source>
        <dbReference type="SAM" id="MobiDB-lite"/>
    </source>
</evidence>
<dbReference type="Gene3D" id="3.40.1260.20">
    <property type="entry name" value="Ribonuclease E, catalytic domain"/>
    <property type="match status" value="1"/>
</dbReference>
<keyword evidence="8" id="KW-0694">RNA-binding</keyword>
<gene>
    <name evidence="12" type="ORF">A2140_01475</name>
</gene>
<dbReference type="GO" id="GO:0016787">
    <property type="term" value="F:hydrolase activity"/>
    <property type="evidence" value="ECO:0007669"/>
    <property type="project" value="UniProtKB-KW"/>
</dbReference>
<keyword evidence="5" id="KW-0255">Endonuclease</keyword>
<reference evidence="12 13" key="1">
    <citation type="journal article" date="2016" name="Nat. Commun.">
        <title>Thousands of microbial genomes shed light on interconnected biogeochemical processes in an aquifer system.</title>
        <authorList>
            <person name="Anantharaman K."/>
            <person name="Brown C.T."/>
            <person name="Hug L.A."/>
            <person name="Sharon I."/>
            <person name="Castelle C.J."/>
            <person name="Probst A.J."/>
            <person name="Thomas B.C."/>
            <person name="Singh A."/>
            <person name="Wilkins M.J."/>
            <person name="Karaoz U."/>
            <person name="Brodie E.L."/>
            <person name="Williams K.H."/>
            <person name="Hubbard S.S."/>
            <person name="Banfield J.F."/>
        </authorList>
    </citation>
    <scope>NUCLEOTIDE SEQUENCE [LARGE SCALE GENOMIC DNA]</scope>
</reference>
<dbReference type="PANTHER" id="PTHR30001">
    <property type="entry name" value="RIBONUCLEASE"/>
    <property type="match status" value="1"/>
</dbReference>
<evidence type="ECO:0000256" key="2">
    <source>
        <dbReference type="ARBA" id="ARBA00022490"/>
    </source>
</evidence>
<dbReference type="Proteomes" id="UP000178379">
    <property type="component" value="Unassembled WGS sequence"/>
</dbReference>
<keyword evidence="2" id="KW-0963">Cytoplasm</keyword>
<evidence type="ECO:0000256" key="4">
    <source>
        <dbReference type="ARBA" id="ARBA00022723"/>
    </source>
</evidence>
<dbReference type="GO" id="GO:0003723">
    <property type="term" value="F:RNA binding"/>
    <property type="evidence" value="ECO:0007669"/>
    <property type="project" value="UniProtKB-KW"/>
</dbReference>
<protein>
    <submittedName>
        <fullName evidence="12">Uncharacterized protein</fullName>
    </submittedName>
</protein>
<feature type="compositionally biased region" description="Pro residues" evidence="9">
    <location>
        <begin position="205"/>
        <end position="216"/>
    </location>
</feature>
<comment type="cofactor">
    <cofactor evidence="1">
        <name>Mg(2+)</name>
        <dbReference type="ChEBI" id="CHEBI:18420"/>
    </cofactor>
</comment>
<feature type="domain" description="RNA-binding protein AU-1/Ribonuclease E/G" evidence="10">
    <location>
        <begin position="1"/>
        <end position="58"/>
    </location>
</feature>
<comment type="caution">
    <text evidence="12">The sequence shown here is derived from an EMBL/GenBank/DDBJ whole genome shotgun (WGS) entry which is preliminary data.</text>
</comment>
<dbReference type="PANTHER" id="PTHR30001:SF1">
    <property type="entry name" value="RIBONUCLEASE E_G-LIKE PROTEIN, CHLOROPLASTIC"/>
    <property type="match status" value="1"/>
</dbReference>
<evidence type="ECO:0000256" key="1">
    <source>
        <dbReference type="ARBA" id="ARBA00001946"/>
    </source>
</evidence>
<feature type="compositionally biased region" description="Basic residues" evidence="9">
    <location>
        <begin position="250"/>
        <end position="260"/>
    </location>
</feature>
<organism evidence="12 13">
    <name type="scientific">Candidatus Muproteobacteria bacterium RBG_16_62_13</name>
    <dbReference type="NCBI Taxonomy" id="1817756"/>
    <lineage>
        <taxon>Bacteria</taxon>
        <taxon>Pseudomonadati</taxon>
        <taxon>Pseudomonadota</taxon>
        <taxon>Candidatus Muproteobacteria</taxon>
    </lineage>
</organism>
<dbReference type="STRING" id="1817756.A2140_01475"/>
<feature type="domain" description="RNase E/G thioredoxin-like" evidence="11">
    <location>
        <begin position="70"/>
        <end position="154"/>
    </location>
</feature>
<keyword evidence="6" id="KW-0378">Hydrolase</keyword>
<dbReference type="InterPro" id="IPR019307">
    <property type="entry name" value="RNA-bd_AU-1/RNase_E/G"/>
</dbReference>
<dbReference type="GO" id="GO:0005737">
    <property type="term" value="C:cytoplasm"/>
    <property type="evidence" value="ECO:0007669"/>
    <property type="project" value="TreeGrafter"/>
</dbReference>
<dbReference type="GO" id="GO:0046872">
    <property type="term" value="F:metal ion binding"/>
    <property type="evidence" value="ECO:0007669"/>
    <property type="project" value="UniProtKB-KW"/>
</dbReference>
<feature type="compositionally biased region" description="Low complexity" evidence="9">
    <location>
        <begin position="284"/>
        <end position="296"/>
    </location>
</feature>
<dbReference type="Pfam" id="PF10150">
    <property type="entry name" value="RNase_E_G"/>
    <property type="match status" value="1"/>
</dbReference>
<feature type="region of interest" description="Disordered" evidence="9">
    <location>
        <begin position="199"/>
        <end position="431"/>
    </location>
</feature>
<evidence type="ECO:0000256" key="6">
    <source>
        <dbReference type="ARBA" id="ARBA00022801"/>
    </source>
</evidence>